<feature type="transmembrane region" description="Helical" evidence="4">
    <location>
        <begin position="43"/>
        <end position="63"/>
    </location>
</feature>
<keyword evidence="4" id="KW-0472">Membrane</keyword>
<dbReference type="EMBL" id="JAPCWZ010000004">
    <property type="protein sequence ID" value="KAK8867594.1"/>
    <property type="molecule type" value="Genomic_DNA"/>
</dbReference>
<dbReference type="PANTHER" id="PTHR33365:SF4">
    <property type="entry name" value="CYCLOCHLOROTINE BIOSYNTHESIS PROTEIN O"/>
    <property type="match status" value="1"/>
</dbReference>
<dbReference type="Proteomes" id="UP001390339">
    <property type="component" value="Unassembled WGS sequence"/>
</dbReference>
<protein>
    <submittedName>
        <fullName evidence="5">Oxidase ustYa</fullName>
    </submittedName>
</protein>
<gene>
    <name evidence="5" type="ORF">PGQ11_006172</name>
</gene>
<sequence>MASSASRMADREGLLSEDPMGSHEKYQWSRPERRTCMTTLQSFSWLVNMVLLMINTIGLLYLVHYMGAPGSISPLQVGGDYTHEGPTFLTTIQKWKADPDFTPLTATEFLKPKTQAKWETLIPAGFNFGEDGKVYNTTSVTHQLHCVYIMGKIFSSVLSNSTDIGIPSDYEAHFLHCVDYMRQAAMCAGDVAIEPRDKNGSPGPVTLENAFNGYHVCKNYGQVKSYLEEQVKEGVRNILPIDD</sequence>
<name>A0ABR2ISM5_9PEZI</name>
<comment type="similarity">
    <text evidence="2">Belongs to the ustYa family.</text>
</comment>
<keyword evidence="4" id="KW-0812">Transmembrane</keyword>
<reference evidence="5 6" key="1">
    <citation type="journal article" date="2024" name="IMA Fungus">
        <title>Apiospora arundinis, a panoply of carbohydrate-active enzymes and secondary metabolites.</title>
        <authorList>
            <person name="Sorensen T."/>
            <person name="Petersen C."/>
            <person name="Muurmann A.T."/>
            <person name="Christiansen J.V."/>
            <person name="Brundto M.L."/>
            <person name="Overgaard C.K."/>
            <person name="Boysen A.T."/>
            <person name="Wollenberg R.D."/>
            <person name="Larsen T.O."/>
            <person name="Sorensen J.L."/>
            <person name="Nielsen K.L."/>
            <person name="Sondergaard T.E."/>
        </authorList>
    </citation>
    <scope>NUCLEOTIDE SEQUENCE [LARGE SCALE GENOMIC DNA]</scope>
    <source>
        <strain evidence="5 6">AAU 773</strain>
    </source>
</reference>
<keyword evidence="6" id="KW-1185">Reference proteome</keyword>
<keyword evidence="4" id="KW-1133">Transmembrane helix</keyword>
<organism evidence="5 6">
    <name type="scientific">Apiospora arundinis</name>
    <dbReference type="NCBI Taxonomy" id="335852"/>
    <lineage>
        <taxon>Eukaryota</taxon>
        <taxon>Fungi</taxon>
        <taxon>Dikarya</taxon>
        <taxon>Ascomycota</taxon>
        <taxon>Pezizomycotina</taxon>
        <taxon>Sordariomycetes</taxon>
        <taxon>Xylariomycetidae</taxon>
        <taxon>Amphisphaeriales</taxon>
        <taxon>Apiosporaceae</taxon>
        <taxon>Apiospora</taxon>
    </lineage>
</organism>
<comment type="pathway">
    <text evidence="1">Mycotoxin biosynthesis.</text>
</comment>
<feature type="compositionally biased region" description="Basic and acidic residues" evidence="3">
    <location>
        <begin position="8"/>
        <end position="28"/>
    </location>
</feature>
<feature type="region of interest" description="Disordered" evidence="3">
    <location>
        <begin position="1"/>
        <end position="28"/>
    </location>
</feature>
<evidence type="ECO:0000313" key="5">
    <source>
        <dbReference type="EMBL" id="KAK8867594.1"/>
    </source>
</evidence>
<evidence type="ECO:0000256" key="1">
    <source>
        <dbReference type="ARBA" id="ARBA00004685"/>
    </source>
</evidence>
<accession>A0ABR2ISM5</accession>
<evidence type="ECO:0000256" key="3">
    <source>
        <dbReference type="SAM" id="MobiDB-lite"/>
    </source>
</evidence>
<proteinExistence type="inferred from homology"/>
<dbReference type="PANTHER" id="PTHR33365">
    <property type="entry name" value="YALI0B05434P"/>
    <property type="match status" value="1"/>
</dbReference>
<evidence type="ECO:0000256" key="4">
    <source>
        <dbReference type="SAM" id="Phobius"/>
    </source>
</evidence>
<comment type="caution">
    <text evidence="5">The sequence shown here is derived from an EMBL/GenBank/DDBJ whole genome shotgun (WGS) entry which is preliminary data.</text>
</comment>
<evidence type="ECO:0000256" key="2">
    <source>
        <dbReference type="ARBA" id="ARBA00035112"/>
    </source>
</evidence>
<dbReference type="InterPro" id="IPR021765">
    <property type="entry name" value="UstYa-like"/>
</dbReference>
<evidence type="ECO:0000313" key="6">
    <source>
        <dbReference type="Proteomes" id="UP001390339"/>
    </source>
</evidence>
<dbReference type="Pfam" id="PF11807">
    <property type="entry name" value="UstYa"/>
    <property type="match status" value="1"/>
</dbReference>